<keyword evidence="3 5" id="KW-1133">Transmembrane helix</keyword>
<dbReference type="GO" id="GO:0005789">
    <property type="term" value="C:endoplasmic reticulum membrane"/>
    <property type="evidence" value="ECO:0007669"/>
    <property type="project" value="UniProtKB-SubCell"/>
</dbReference>
<dbReference type="Proteomes" id="UP001054857">
    <property type="component" value="Unassembled WGS sequence"/>
</dbReference>
<organism evidence="7 8">
    <name type="scientific">Astrephomene gubernaculifera</name>
    <dbReference type="NCBI Taxonomy" id="47775"/>
    <lineage>
        <taxon>Eukaryota</taxon>
        <taxon>Viridiplantae</taxon>
        <taxon>Chlorophyta</taxon>
        <taxon>core chlorophytes</taxon>
        <taxon>Chlorophyceae</taxon>
        <taxon>CS clade</taxon>
        <taxon>Chlamydomonadales</taxon>
        <taxon>Astrephomenaceae</taxon>
        <taxon>Astrephomene</taxon>
    </lineage>
</organism>
<evidence type="ECO:0000313" key="7">
    <source>
        <dbReference type="EMBL" id="GFR44334.1"/>
    </source>
</evidence>
<evidence type="ECO:0000256" key="3">
    <source>
        <dbReference type="ARBA" id="ARBA00022989"/>
    </source>
</evidence>
<accession>A0AAD3DNG7</accession>
<comment type="caution">
    <text evidence="7">The sequence shown here is derived from an EMBL/GenBank/DDBJ whole genome shotgun (WGS) entry which is preliminary data.</text>
</comment>
<dbReference type="AlphaFoldDB" id="A0AAD3DNG7"/>
<dbReference type="EMBL" id="BMAR01000007">
    <property type="protein sequence ID" value="GFR44334.1"/>
    <property type="molecule type" value="Genomic_DNA"/>
</dbReference>
<evidence type="ECO:0000259" key="6">
    <source>
        <dbReference type="SMART" id="SM00724"/>
    </source>
</evidence>
<name>A0AAD3DNG7_9CHLO</name>
<dbReference type="InterPro" id="IPR016439">
    <property type="entry name" value="Lag1/Lac1-like"/>
</dbReference>
<evidence type="ECO:0000313" key="8">
    <source>
        <dbReference type="Proteomes" id="UP001054857"/>
    </source>
</evidence>
<dbReference type="SMART" id="SM00724">
    <property type="entry name" value="TLC"/>
    <property type="match status" value="1"/>
</dbReference>
<keyword evidence="4 5" id="KW-0472">Membrane</keyword>
<evidence type="ECO:0000256" key="5">
    <source>
        <dbReference type="SAM" id="Phobius"/>
    </source>
</evidence>
<dbReference type="InterPro" id="IPR006634">
    <property type="entry name" value="TLC-dom"/>
</dbReference>
<evidence type="ECO:0000256" key="4">
    <source>
        <dbReference type="ARBA" id="ARBA00023136"/>
    </source>
</evidence>
<reference evidence="7 8" key="1">
    <citation type="journal article" date="2021" name="Sci. Rep.">
        <title>Genome sequencing of the multicellular alga Astrephomene provides insights into convergent evolution of germ-soma differentiation.</title>
        <authorList>
            <person name="Yamashita S."/>
            <person name="Yamamoto K."/>
            <person name="Matsuzaki R."/>
            <person name="Suzuki S."/>
            <person name="Yamaguchi H."/>
            <person name="Hirooka S."/>
            <person name="Minakuchi Y."/>
            <person name="Miyagishima S."/>
            <person name="Kawachi M."/>
            <person name="Toyoda A."/>
            <person name="Nozaki H."/>
        </authorList>
    </citation>
    <scope>NUCLEOTIDE SEQUENCE [LARGE SCALE GENOMIC DNA]</scope>
    <source>
        <strain evidence="7 8">NIES-4017</strain>
    </source>
</reference>
<dbReference type="GO" id="GO:0046513">
    <property type="term" value="P:ceramide biosynthetic process"/>
    <property type="evidence" value="ECO:0007669"/>
    <property type="project" value="InterPro"/>
</dbReference>
<protein>
    <recommendedName>
        <fullName evidence="6">TLC domain-containing protein</fullName>
    </recommendedName>
</protein>
<dbReference type="PANTHER" id="PTHR12560:SF0">
    <property type="entry name" value="LD18904P"/>
    <property type="match status" value="1"/>
</dbReference>
<dbReference type="Pfam" id="PF03798">
    <property type="entry name" value="TRAM_LAG1_CLN8"/>
    <property type="match status" value="1"/>
</dbReference>
<sequence>MSSPGNMFLGDAVSSCVIAAVFGACVILALRYVYYVAFYERIRLFLRRRGQGYEMYTPLIAEESWEGLVSAAIVGLVSWALLAGHNDNCHLTDTTACLRDWPQHRTAPWALHALFLLLLAWHSHCTTKHWVGLGRVQGWDAVLHHAATLALLGLSYTQGLLRIGLLAHWLFVVTNPLLSVSKLMHCLDARLFVVSKKVAFGLFAACYFATRVVLVPLVLLRVTLQELPRMPFDWRLAAVANGGLLLLYGISLFWFGRLLGILFTGKLDASPRLVMRGEARRWQKKL</sequence>
<feature type="transmembrane region" description="Helical" evidence="5">
    <location>
        <begin position="232"/>
        <end position="255"/>
    </location>
</feature>
<feature type="domain" description="TLC" evidence="6">
    <location>
        <begin position="62"/>
        <end position="269"/>
    </location>
</feature>
<keyword evidence="8" id="KW-1185">Reference proteome</keyword>
<evidence type="ECO:0000256" key="1">
    <source>
        <dbReference type="ARBA" id="ARBA00004141"/>
    </source>
</evidence>
<keyword evidence="2 5" id="KW-0812">Transmembrane</keyword>
<gene>
    <name evidence="7" type="ORF">Agub_g5550</name>
</gene>
<feature type="transmembrane region" description="Helical" evidence="5">
    <location>
        <begin position="12"/>
        <end position="39"/>
    </location>
</feature>
<comment type="subcellular location">
    <subcellularLocation>
        <location evidence="1">Membrane</location>
        <topology evidence="1">Multi-pass membrane protein</topology>
    </subcellularLocation>
</comment>
<proteinExistence type="predicted"/>
<evidence type="ECO:0000256" key="2">
    <source>
        <dbReference type="ARBA" id="ARBA00022692"/>
    </source>
</evidence>
<feature type="transmembrane region" description="Helical" evidence="5">
    <location>
        <begin position="198"/>
        <end position="220"/>
    </location>
</feature>
<dbReference type="GO" id="GO:0050291">
    <property type="term" value="F:sphingosine N-acyltransferase activity"/>
    <property type="evidence" value="ECO:0007669"/>
    <property type="project" value="InterPro"/>
</dbReference>
<dbReference type="PANTHER" id="PTHR12560">
    <property type="entry name" value="LONGEVITY ASSURANCE FACTOR 1 LAG1"/>
    <property type="match status" value="1"/>
</dbReference>